<evidence type="ECO:0000313" key="7">
    <source>
        <dbReference type="Proteomes" id="UP000053244"/>
    </source>
</evidence>
<gene>
    <name evidence="6" type="ORF">ADL15_23940</name>
</gene>
<dbReference type="RefSeq" id="WP_067695309.1">
    <property type="nucleotide sequence ID" value="NZ_LLZH01000234.1"/>
</dbReference>
<proteinExistence type="predicted"/>
<dbReference type="GO" id="GO:0003700">
    <property type="term" value="F:DNA-binding transcription factor activity"/>
    <property type="evidence" value="ECO:0007669"/>
    <property type="project" value="TreeGrafter"/>
</dbReference>
<feature type="DNA-binding region" description="H-T-H motif" evidence="4">
    <location>
        <begin position="33"/>
        <end position="52"/>
    </location>
</feature>
<dbReference type="Pfam" id="PF00440">
    <property type="entry name" value="TetR_N"/>
    <property type="match status" value="1"/>
</dbReference>
<dbReference type="OrthoDB" id="4427109at2"/>
<dbReference type="PROSITE" id="PS50977">
    <property type="entry name" value="HTH_TETR_2"/>
    <property type="match status" value="1"/>
</dbReference>
<dbReference type="InterPro" id="IPR009057">
    <property type="entry name" value="Homeodomain-like_sf"/>
</dbReference>
<keyword evidence="3" id="KW-0804">Transcription</keyword>
<dbReference type="InterPro" id="IPR036271">
    <property type="entry name" value="Tet_transcr_reg_TetR-rel_C_sf"/>
</dbReference>
<dbReference type="PANTHER" id="PTHR30055">
    <property type="entry name" value="HTH-TYPE TRANSCRIPTIONAL REGULATOR RUTR"/>
    <property type="match status" value="1"/>
</dbReference>
<dbReference type="InterPro" id="IPR001647">
    <property type="entry name" value="HTH_TetR"/>
</dbReference>
<reference evidence="6 7" key="1">
    <citation type="submission" date="2015-10" db="EMBL/GenBank/DDBJ databases">
        <authorList>
            <person name="Gilbert D.G."/>
        </authorList>
    </citation>
    <scope>NUCLEOTIDE SEQUENCE [LARGE SCALE GENOMIC DNA]</scope>
    <source>
        <strain evidence="6 7">NRRL B-16712</strain>
    </source>
</reference>
<evidence type="ECO:0000259" key="5">
    <source>
        <dbReference type="PROSITE" id="PS50977"/>
    </source>
</evidence>
<protein>
    <submittedName>
        <fullName evidence="6">TetR family transcriptional regulator</fullName>
    </submittedName>
</protein>
<dbReference type="PANTHER" id="PTHR30055:SF151">
    <property type="entry name" value="TRANSCRIPTIONAL REGULATORY PROTEIN"/>
    <property type="match status" value="1"/>
</dbReference>
<feature type="domain" description="HTH tetR-type" evidence="5">
    <location>
        <begin position="10"/>
        <end position="70"/>
    </location>
</feature>
<evidence type="ECO:0000256" key="2">
    <source>
        <dbReference type="ARBA" id="ARBA00023125"/>
    </source>
</evidence>
<keyword evidence="1" id="KW-0805">Transcription regulation</keyword>
<evidence type="ECO:0000256" key="1">
    <source>
        <dbReference type="ARBA" id="ARBA00023015"/>
    </source>
</evidence>
<dbReference type="Gene3D" id="1.10.357.10">
    <property type="entry name" value="Tetracycline Repressor, domain 2"/>
    <property type="match status" value="1"/>
</dbReference>
<dbReference type="GO" id="GO:0045892">
    <property type="term" value="P:negative regulation of DNA-templated transcription"/>
    <property type="evidence" value="ECO:0007669"/>
    <property type="project" value="InterPro"/>
</dbReference>
<dbReference type="InterPro" id="IPR004111">
    <property type="entry name" value="Repressor_TetR_C"/>
</dbReference>
<dbReference type="GO" id="GO:0000976">
    <property type="term" value="F:transcription cis-regulatory region binding"/>
    <property type="evidence" value="ECO:0007669"/>
    <property type="project" value="TreeGrafter"/>
</dbReference>
<dbReference type="Pfam" id="PF02909">
    <property type="entry name" value="TetR_C_1"/>
    <property type="match status" value="1"/>
</dbReference>
<evidence type="ECO:0000256" key="4">
    <source>
        <dbReference type="PROSITE-ProRule" id="PRU00335"/>
    </source>
</evidence>
<dbReference type="SUPFAM" id="SSF46689">
    <property type="entry name" value="Homeodomain-like"/>
    <property type="match status" value="1"/>
</dbReference>
<dbReference type="Proteomes" id="UP000053244">
    <property type="component" value="Unassembled WGS sequence"/>
</dbReference>
<comment type="caution">
    <text evidence="6">The sequence shown here is derived from an EMBL/GenBank/DDBJ whole genome shotgun (WGS) entry which is preliminary data.</text>
</comment>
<sequence>MVTRPRRDDALSRERIVDAATALLDAEGEGGLTFRALAAHLNTGPGAIYWHVANKGELLIAATDAVLNRTVPAAAAGATPPDAIRAVALGVFDAIEAHPWVGTQLTHMPSQPALRRLFERLGQQVQALGVPAAAQFTSASALLNYVLGVGAQNAANARAHQPGADRGEILGAEAAAWAGLDAGEYPFLRSVAGQLREHDDRQQYLDGVNLILAGITACAGGHT</sequence>
<evidence type="ECO:0000256" key="3">
    <source>
        <dbReference type="ARBA" id="ARBA00023163"/>
    </source>
</evidence>
<dbReference type="EMBL" id="LLZH01000234">
    <property type="protein sequence ID" value="KUL30996.1"/>
    <property type="molecule type" value="Genomic_DNA"/>
</dbReference>
<keyword evidence="2 4" id="KW-0238">DNA-binding</keyword>
<accession>A0A101JRA1</accession>
<dbReference type="InterPro" id="IPR050109">
    <property type="entry name" value="HTH-type_TetR-like_transc_reg"/>
</dbReference>
<dbReference type="Gene3D" id="1.10.10.60">
    <property type="entry name" value="Homeodomain-like"/>
    <property type="match status" value="1"/>
</dbReference>
<dbReference type="AlphaFoldDB" id="A0A101JRA1"/>
<name>A0A101JRA1_9ACTN</name>
<dbReference type="SUPFAM" id="SSF48498">
    <property type="entry name" value="Tetracyclin repressor-like, C-terminal domain"/>
    <property type="match status" value="1"/>
</dbReference>
<evidence type="ECO:0000313" key="6">
    <source>
        <dbReference type="EMBL" id="KUL30996.1"/>
    </source>
</evidence>
<keyword evidence="7" id="KW-1185">Reference proteome</keyword>
<organism evidence="6 7">
    <name type="scientific">Actinoplanes awajinensis subsp. mycoplanecinus</name>
    <dbReference type="NCBI Taxonomy" id="135947"/>
    <lineage>
        <taxon>Bacteria</taxon>
        <taxon>Bacillati</taxon>
        <taxon>Actinomycetota</taxon>
        <taxon>Actinomycetes</taxon>
        <taxon>Micromonosporales</taxon>
        <taxon>Micromonosporaceae</taxon>
        <taxon>Actinoplanes</taxon>
    </lineage>
</organism>